<name>A0ACC0AZ35_CATRO</name>
<organism evidence="1 2">
    <name type="scientific">Catharanthus roseus</name>
    <name type="common">Madagascar periwinkle</name>
    <name type="synonym">Vinca rosea</name>
    <dbReference type="NCBI Taxonomy" id="4058"/>
    <lineage>
        <taxon>Eukaryota</taxon>
        <taxon>Viridiplantae</taxon>
        <taxon>Streptophyta</taxon>
        <taxon>Embryophyta</taxon>
        <taxon>Tracheophyta</taxon>
        <taxon>Spermatophyta</taxon>
        <taxon>Magnoliopsida</taxon>
        <taxon>eudicotyledons</taxon>
        <taxon>Gunneridae</taxon>
        <taxon>Pentapetalae</taxon>
        <taxon>asterids</taxon>
        <taxon>lamiids</taxon>
        <taxon>Gentianales</taxon>
        <taxon>Apocynaceae</taxon>
        <taxon>Rauvolfioideae</taxon>
        <taxon>Vinceae</taxon>
        <taxon>Catharanthinae</taxon>
        <taxon>Catharanthus</taxon>
    </lineage>
</organism>
<accession>A0ACC0AZ35</accession>
<proteinExistence type="predicted"/>
<evidence type="ECO:0000313" key="1">
    <source>
        <dbReference type="EMBL" id="KAI5666130.1"/>
    </source>
</evidence>
<keyword evidence="2" id="KW-1185">Reference proteome</keyword>
<evidence type="ECO:0000313" key="2">
    <source>
        <dbReference type="Proteomes" id="UP001060085"/>
    </source>
</evidence>
<reference evidence="2" key="1">
    <citation type="journal article" date="2023" name="Nat. Plants">
        <title>Single-cell RNA sequencing provides a high-resolution roadmap for understanding the multicellular compartmentation of specialized metabolism.</title>
        <authorList>
            <person name="Sun S."/>
            <person name="Shen X."/>
            <person name="Li Y."/>
            <person name="Li Y."/>
            <person name="Wang S."/>
            <person name="Li R."/>
            <person name="Zhang H."/>
            <person name="Shen G."/>
            <person name="Guo B."/>
            <person name="Wei J."/>
            <person name="Xu J."/>
            <person name="St-Pierre B."/>
            <person name="Chen S."/>
            <person name="Sun C."/>
        </authorList>
    </citation>
    <scope>NUCLEOTIDE SEQUENCE [LARGE SCALE GENOMIC DNA]</scope>
</reference>
<gene>
    <name evidence="1" type="ORF">M9H77_15983</name>
</gene>
<protein>
    <submittedName>
        <fullName evidence="1">Uncharacterized protein</fullName>
    </submittedName>
</protein>
<sequence length="584" mass="65986">MESSTNNNNNKDQLGTGESSRWILESIEIDHMTDVPFGNNNDSRTNDVVKSSLPLNSNGSQTSNLRNRAGGVHEDVVPTLGRLRSSADKGLRSLRFIDKKATAKEGDAWIAIEKRFFKSAVGGKIFRDKFGACVGMGDSKEFAEELFDTLARRRGIKGENGITKEELKEFWSDMTSKDTDTRLQIFFDMCDKNGDGKLSEDEVKEEKVLILSASANKLSNFKKHASTYSALIMEELDPDQLGYVETWMYLVIPLLGYAGERILIKYDHKYKVNVNKAVVYTGNVLALYMSKPTGFKYKSGMYLFIRCPDISNFEWHPFSITSAPDDHYLSVHIRALGDWTSELRTIFSKVCESEAAQPRMGNLVRRETRVRIEQGPAGVEQQSQAEFPTIWIKGPYGAPAQNYKKYDILLLIGLGIGATPFISIIKDLLNNQAASGKGEGEMSSKKGPGRAYFYWITREQGSFEWFKGVMDDIAEYDHNQVIEMHNYLTSVYEEGDARSALITMVQSLQHARNGLDVISQSRIKTHFARPNWKRIFSHLANLHPSSRIGVFYCGSPTLTKPLLKLCQELSLETSTRFHFHKENF</sequence>
<dbReference type="Proteomes" id="UP001060085">
    <property type="component" value="Linkage Group LG04"/>
</dbReference>
<comment type="caution">
    <text evidence="1">The sequence shown here is derived from an EMBL/GenBank/DDBJ whole genome shotgun (WGS) entry which is preliminary data.</text>
</comment>
<dbReference type="EMBL" id="CM044704">
    <property type="protein sequence ID" value="KAI5666130.1"/>
    <property type="molecule type" value="Genomic_DNA"/>
</dbReference>